<organism evidence="3 4">
    <name type="scientific">Thalassospira povalilytica</name>
    <dbReference type="NCBI Taxonomy" id="732237"/>
    <lineage>
        <taxon>Bacteria</taxon>
        <taxon>Pseudomonadati</taxon>
        <taxon>Pseudomonadota</taxon>
        <taxon>Alphaproteobacteria</taxon>
        <taxon>Rhodospirillales</taxon>
        <taxon>Thalassospiraceae</taxon>
        <taxon>Thalassospira</taxon>
    </lineage>
</organism>
<feature type="domain" description="Aldehyde dehydrogenase" evidence="2">
    <location>
        <begin position="31"/>
        <end position="464"/>
    </location>
</feature>
<dbReference type="SUPFAM" id="SSF53720">
    <property type="entry name" value="ALDH-like"/>
    <property type="match status" value="1"/>
</dbReference>
<accession>A0ABX4R4L6</accession>
<dbReference type="EMBL" id="PGTS01000007">
    <property type="protein sequence ID" value="PKR47795.1"/>
    <property type="molecule type" value="Genomic_DNA"/>
</dbReference>
<evidence type="ECO:0000313" key="3">
    <source>
        <dbReference type="EMBL" id="PKR47795.1"/>
    </source>
</evidence>
<dbReference type="InterPro" id="IPR016162">
    <property type="entry name" value="Ald_DH_N"/>
</dbReference>
<dbReference type="InterPro" id="IPR015590">
    <property type="entry name" value="Aldehyde_DH_dom"/>
</dbReference>
<dbReference type="InterPro" id="IPR044151">
    <property type="entry name" value="ALDH_KGSADH"/>
</dbReference>
<dbReference type="RefSeq" id="WP_101247824.1">
    <property type="nucleotide sequence ID" value="NZ_PGTS01000007.1"/>
</dbReference>
<dbReference type="Gene3D" id="3.40.605.10">
    <property type="entry name" value="Aldehyde Dehydrogenase, Chain A, domain 1"/>
    <property type="match status" value="2"/>
</dbReference>
<name>A0ABX4R4L6_9PROT</name>
<keyword evidence="4" id="KW-1185">Reference proteome</keyword>
<evidence type="ECO:0000259" key="2">
    <source>
        <dbReference type="Pfam" id="PF00171"/>
    </source>
</evidence>
<protein>
    <submittedName>
        <fullName evidence="3">Aldehyde dehydrogenase (NADP(+))</fullName>
    </submittedName>
</protein>
<dbReference type="InterPro" id="IPR016161">
    <property type="entry name" value="Ald_DH/histidinol_DH"/>
</dbReference>
<dbReference type="PANTHER" id="PTHR43353">
    <property type="entry name" value="SUCCINATE-SEMIALDEHYDE DEHYDROGENASE, MITOCHONDRIAL"/>
    <property type="match status" value="1"/>
</dbReference>
<dbReference type="PANTHER" id="PTHR43353:SF3">
    <property type="entry name" value="ALDEHYDE DEHYDROGENASE-RELATED"/>
    <property type="match status" value="1"/>
</dbReference>
<gene>
    <name evidence="3" type="ORF">CU041_17030</name>
</gene>
<keyword evidence="1" id="KW-0560">Oxidoreductase</keyword>
<dbReference type="Proteomes" id="UP000233365">
    <property type="component" value="Unassembled WGS sequence"/>
</dbReference>
<evidence type="ECO:0000256" key="1">
    <source>
        <dbReference type="ARBA" id="ARBA00023002"/>
    </source>
</evidence>
<evidence type="ECO:0000313" key="4">
    <source>
        <dbReference type="Proteomes" id="UP000233365"/>
    </source>
</evidence>
<dbReference type="CDD" id="cd07129">
    <property type="entry name" value="ALDH_KGSADH"/>
    <property type="match status" value="1"/>
</dbReference>
<reference evidence="3 4" key="1">
    <citation type="submission" date="2017-11" db="EMBL/GenBank/DDBJ databases">
        <title>Biodiversity and function of Thalassospira species in the particle-attached aromatic-hydrocarbon-degrading consortia from the surface seawater of the China South Sea.</title>
        <authorList>
            <person name="Dong C."/>
            <person name="Liu R."/>
            <person name="Shao Z."/>
        </authorList>
    </citation>
    <scope>NUCLEOTIDE SEQUENCE [LARGE SCALE GENOMIC DNA]</scope>
    <source>
        <strain evidence="3 4">139Z-12</strain>
    </source>
</reference>
<dbReference type="Pfam" id="PF00171">
    <property type="entry name" value="Aldedh"/>
    <property type="match status" value="1"/>
</dbReference>
<comment type="caution">
    <text evidence="3">The sequence shown here is derived from an EMBL/GenBank/DDBJ whole genome shotgun (WGS) entry which is preliminary data.</text>
</comment>
<dbReference type="InterPro" id="IPR050740">
    <property type="entry name" value="Aldehyde_DH_Superfamily"/>
</dbReference>
<proteinExistence type="predicted"/>
<sequence length="504" mass="52790">MSYTLTGKHLIAGDWVAGTATFQSEPAHGPANTFPVGTPDLVDQAAKAAEEAFWTFGYSTREDRARFLNTIADEIDARGDEITEIGTQETGLPEARLQGERGRTVGQLRLFASHILDGAYLDRRYDEALPDRAPLPRPDLRLMQRPIGPVAVFGASNFPLAFSVAGGDTASALAAGCPVVVKGHSAHPGTGEIVAQAIDAAIKKCGVHPGVFSLIQGGKRDVGQSLVQHPLIKAVGFTGSLGGGRALFDLCASRLEPIPFFGELGSVNPMFLLPKAVAARGAELGKGWAGSLTMGAGQFCTNPGIAVVIDGSDADAFVSAAKEALSGVAAQTMLTDGMAETYRAGAKRVAATAGVKEVLTTSCDLRNATPYLFETTGENWLSNHELGEEVFGPLGLVVRVKDVAEMRTIAKALEGQLTCTLHLDAGDAADARSLLPILEHKAGRVLANGFPTGVEVSDTMVHGGPYPASTNFGATSVGTMAIRRFLRPVCYQNIPTDVLPADIA</sequence>